<feature type="transmembrane region" description="Helical" evidence="2">
    <location>
        <begin position="2293"/>
        <end position="2311"/>
    </location>
</feature>
<keyword evidence="2" id="KW-0812">Transmembrane</keyword>
<dbReference type="OrthoDB" id="3751233at2"/>
<dbReference type="Proteomes" id="UP000238176">
    <property type="component" value="Unassembled WGS sequence"/>
</dbReference>
<feature type="signal peptide" evidence="3">
    <location>
        <begin position="1"/>
        <end position="31"/>
    </location>
</feature>
<evidence type="ECO:0000256" key="1">
    <source>
        <dbReference type="SAM" id="MobiDB-lite"/>
    </source>
</evidence>
<evidence type="ECO:0000256" key="2">
    <source>
        <dbReference type="SAM" id="Phobius"/>
    </source>
</evidence>
<dbReference type="RefSeq" id="WP_106363739.1">
    <property type="nucleotide sequence ID" value="NZ_PVTJ01000003.1"/>
</dbReference>
<keyword evidence="6" id="KW-1185">Reference proteome</keyword>
<proteinExistence type="predicted"/>
<sequence>MRSFGRKAAAAVLALSTGLVTLLVPATAASAQQQDATLTITKTASTETVQPGETFTYTVVIGCTSFTPSCADATLTDVIPDEFLVQGTPQVTGASGTSTADGQTVTVVFDQTFSDGTTGLAPGATATVQIQVRVDPDLPHSADGVPVTNNATVAASNAASKSDSAVVTPSVPLELAVDATKSFDPDQGVARPGTATTLTVGAADRSNGDIDSLRITDPADPAATPNPFDHLAFTGFGDVTFPDGADQVLVEVWVDGAWVAGTPGPAAALPDGVDAADVRGVRLTFTNADGDPIPAGGSASAELDLVQRDNVTGIDTQTAVDNTVTAETAAEGQTATGDAAADYTIVPLDITAAASKSFDPDPVAAGDPSTVTLTGTNAGTAVDTMTITEPDPATENPFTNGLTFTGFTDEVAWPSGATAATVTYTYDDGTTETLDAADPDTLPAPNGTVTGFTVVFTGDIIAGAQATIPFTVDTDPDQTEDELVHANQVLVEVAEGDDTGTATASDTLTTLAARLAVEVGKRITPASINSVAGETVVVQLPSRISPFPASTTDATTLTVQDPATVPPNPDPDPFWNSFNATAITQTAIPAGATLTISYWDGTQWVVLPGAEDLQGAAVVNLPIPADLRDDIQGLKFDYTDPDGFEPGTAVSPNFQAALRDDKRDGSGDAAGSDETVTDCAGAAASTDDLAAPRPGNACATVDLVPVVPGTGSLIDKTFLEPQPGAGKTVTARSGEQIDAELHWSTGGYSGLDDVVISDVADPETTAVGDSFFNAFDLVAIDAVSAADDPWLTYDAVDRVELWNGTEWVRAAGDPCPDACDGTFPGYTLTADERASTLSARLVFTESPTRADRIGTDPTLPQVGDGVARSSGNDRTLRLTFQIRDLVRDPQTDPDPVLGSREYNVAGSPGEVLDTARATGSTGGAEVVTDTGADEVLIIDVPLNVDVVKTWTGGPLGVPPAGTDAAAYPSGRVTVTATNRTAAKVDNLTIAEPQAADPFDVFDLKQIVSITVPDGATSTTVTLAFADGTTGAYTVDEALALTEADLADAVGVTVSHDGRIDAGAEAGLVLDLRLRAAHRSTGDAVTTADSPVENDVQAKVADLGGTDEDKPTATDDAAIVLTGTDLTVTAGKSFSPPQVVEPSHGPVTMTITGRPGGSTRTNLMTLTDDEPRLWNQYDFNGFGSFGFTAPIDRVQVDAFTGGTFTDTGSGVTVTGGSWTNGTPATALALPAGVAAADVQGLRFTFTRADGKIWENPANPLQAVNVALVRRDELRSGGEVQSDLTGNDPAPGETAAGIATNTVDVVAKGAVLVGGEPVSAEDSATATVLYQHERNAVKVVKLAAGAVDGGVKAPSAAVPYTIQITNTGSHAIVDPVVTDVLPTDATGAQLIWDQDQHPDGENAFAYALAGAAPQPPNGTALPTDPDEVTADVTGNVEQIRFTFPAGSVLEAGQTYTITIQLTVRPGVAAGTVVANTAGVTGDRPWDACDGTLDPDTGECQASASIRVTSAASMRSVKTVRAEDDELGNLSTDPNTDPADCAPDTAGFYKSPCVPVLKPGGDHWWRFEATNTGNLALNQVTGFDQLPSPGDTGAINPNQRGSQWRPLFEGTARLTTPVPPGTVLRLYWADSTDPCTYTRVVACPEGNWTLFPQFGGPAFTEAILARITALRYEAFFPDGQRFQPLDKIGFEFRMTAPPFSATAGPDTLAWNSASVGGTTETGTNLPLTEGERVGVALATGHLSLTKEVAGDGAAFAPDEFVLNLTCRSAIGTRVEGDVPLGDDAVQTLRPGETVTVTDLPYGAECTVTEDDANGATSFDATTVTVTRESEDPQTITAVNTYDLAGIVVRKQVDSTAVDQNGDPITYGPFGVRVDCTFLGEPVYATGHSADDPMTAVLSDGGSAEFTGLPAGAECTVAETDGKGADLSITVDDGGNSTTTHGPSADITLSPDADGTVNIATMSNTFGTGSLRLLKKVFGSGAGPVTPGPFTIEVTCTLDDATGSRTVYEDTLLLGGARPLQATVPNLPAGAVCSAVETGTGGATFTAIRPESVTIGAGTTSTLYAINVVSSGSLRIVKEVTGDGADAYGAGPFTVSLACTFDTGEGVLDVTVPGGPTREFDVDEAALYEGLPTGSVCTVTETETGGATEVTVAGDHPVAIPRRDTAELTIVNRFDLGGLAVAKRLDGEGAPGHEDDVFTVDLACTLDGSAVDIPGGPERTITGEGTAAYTGLPAGAECTLTETDDGGADRTALAVNGAEGGTFTVAACDTATCDAAEVVNAWDGAVLSVTGADLRSAAAAALVFLTAGAGLLLAARRRA</sequence>
<evidence type="ECO:0000313" key="6">
    <source>
        <dbReference type="Proteomes" id="UP000238176"/>
    </source>
</evidence>
<dbReference type="InterPro" id="IPR046022">
    <property type="entry name" value="DUF5979"/>
</dbReference>
<keyword evidence="3" id="KW-0732">Signal</keyword>
<dbReference type="Gene3D" id="2.60.40.740">
    <property type="match status" value="1"/>
</dbReference>
<reference evidence="5 6" key="1">
    <citation type="submission" date="2018-03" db="EMBL/GenBank/DDBJ databases">
        <title>Genomic Encyclopedia of Type Strains, Phase III (KMG-III): the genomes of soil and plant-associated and newly described type strains.</title>
        <authorList>
            <person name="Whitman W."/>
        </authorList>
    </citation>
    <scope>NUCLEOTIDE SEQUENCE [LARGE SCALE GENOMIC DNA]</scope>
    <source>
        <strain evidence="5 6">CGMCC 4.7067</strain>
    </source>
</reference>
<evidence type="ECO:0000256" key="3">
    <source>
        <dbReference type="SAM" id="SignalP"/>
    </source>
</evidence>
<dbReference type="EMBL" id="PVTJ01000003">
    <property type="protein sequence ID" value="PRY59836.1"/>
    <property type="molecule type" value="Genomic_DNA"/>
</dbReference>
<evidence type="ECO:0000259" key="4">
    <source>
        <dbReference type="Pfam" id="PF19407"/>
    </source>
</evidence>
<feature type="domain" description="DUF5979" evidence="4">
    <location>
        <begin position="1844"/>
        <end position="1962"/>
    </location>
</feature>
<dbReference type="Gene3D" id="2.60.40.1140">
    <property type="entry name" value="Collagen-binding surface protein Cna, B-type domain"/>
    <property type="match status" value="2"/>
</dbReference>
<feature type="domain" description="DUF5979" evidence="4">
    <location>
        <begin position="1968"/>
        <end position="2064"/>
    </location>
</feature>
<protein>
    <submittedName>
        <fullName evidence="5">Putative repeat protein (TIGR01451 family)</fullName>
    </submittedName>
</protein>
<dbReference type="Pfam" id="PF19407">
    <property type="entry name" value="DUF5979"/>
    <property type="match status" value="5"/>
</dbReference>
<feature type="domain" description="DUF5979" evidence="4">
    <location>
        <begin position="2070"/>
        <end position="2171"/>
    </location>
</feature>
<feature type="chain" id="PRO_5039047978" evidence="3">
    <location>
        <begin position="32"/>
        <end position="2315"/>
    </location>
</feature>
<feature type="domain" description="DUF5979" evidence="4">
    <location>
        <begin position="2176"/>
        <end position="2270"/>
    </location>
</feature>
<organism evidence="5 6">
    <name type="scientific">Glycomyces artemisiae</name>
    <dbReference type="NCBI Taxonomy" id="1076443"/>
    <lineage>
        <taxon>Bacteria</taxon>
        <taxon>Bacillati</taxon>
        <taxon>Actinomycetota</taxon>
        <taxon>Actinomycetes</taxon>
        <taxon>Glycomycetales</taxon>
        <taxon>Glycomycetaceae</taxon>
        <taxon>Glycomyces</taxon>
    </lineage>
</organism>
<keyword evidence="2" id="KW-1133">Transmembrane helix</keyword>
<comment type="caution">
    <text evidence="5">The sequence shown here is derived from an EMBL/GenBank/DDBJ whole genome shotgun (WGS) entry which is preliminary data.</text>
</comment>
<keyword evidence="2" id="KW-0472">Membrane</keyword>
<feature type="domain" description="DUF5979" evidence="4">
    <location>
        <begin position="1739"/>
        <end position="1839"/>
    </location>
</feature>
<accession>A0A2T0UPL0</accession>
<gene>
    <name evidence="5" type="ORF">B0I28_103310</name>
</gene>
<name>A0A2T0UPL0_9ACTN</name>
<evidence type="ECO:0000313" key="5">
    <source>
        <dbReference type="EMBL" id="PRY59836.1"/>
    </source>
</evidence>
<feature type="region of interest" description="Disordered" evidence="1">
    <location>
        <begin position="851"/>
        <end position="870"/>
    </location>
</feature>